<reference evidence="1 2" key="1">
    <citation type="journal article" date="2024" name="G3 (Bethesda)">
        <title>Genome assembly of Hibiscus sabdariffa L. provides insights into metabolisms of medicinal natural products.</title>
        <authorList>
            <person name="Kim T."/>
        </authorList>
    </citation>
    <scope>NUCLEOTIDE SEQUENCE [LARGE SCALE GENOMIC DNA]</scope>
    <source>
        <strain evidence="1">TK-2024</strain>
        <tissue evidence="1">Old leaves</tissue>
    </source>
</reference>
<sequence length="141" mass="15584">MKALWTFRGFWGVSGEVRFEIMGRGEVELHDNGFGSLMSDEALTAAVSDEPGIGSPMSAKHWLQRIWLTNVGQSIDCIRDNGQLIKHPPTAVANSLCSKAYINPTPLLYLPHSKLFRQSFLSSASSDSKLYTKWPLSIASL</sequence>
<keyword evidence="2" id="KW-1185">Reference proteome</keyword>
<dbReference type="Proteomes" id="UP001472677">
    <property type="component" value="Unassembled WGS sequence"/>
</dbReference>
<protein>
    <submittedName>
        <fullName evidence="1">Uncharacterized protein</fullName>
    </submittedName>
</protein>
<gene>
    <name evidence="1" type="ORF">V6N12_006876</name>
</gene>
<dbReference type="EMBL" id="JBBPBM010000009">
    <property type="protein sequence ID" value="KAK8568322.1"/>
    <property type="molecule type" value="Genomic_DNA"/>
</dbReference>
<name>A0ABR2F036_9ROSI</name>
<proteinExistence type="predicted"/>
<evidence type="ECO:0000313" key="1">
    <source>
        <dbReference type="EMBL" id="KAK8568322.1"/>
    </source>
</evidence>
<comment type="caution">
    <text evidence="1">The sequence shown here is derived from an EMBL/GenBank/DDBJ whole genome shotgun (WGS) entry which is preliminary data.</text>
</comment>
<organism evidence="1 2">
    <name type="scientific">Hibiscus sabdariffa</name>
    <name type="common">roselle</name>
    <dbReference type="NCBI Taxonomy" id="183260"/>
    <lineage>
        <taxon>Eukaryota</taxon>
        <taxon>Viridiplantae</taxon>
        <taxon>Streptophyta</taxon>
        <taxon>Embryophyta</taxon>
        <taxon>Tracheophyta</taxon>
        <taxon>Spermatophyta</taxon>
        <taxon>Magnoliopsida</taxon>
        <taxon>eudicotyledons</taxon>
        <taxon>Gunneridae</taxon>
        <taxon>Pentapetalae</taxon>
        <taxon>rosids</taxon>
        <taxon>malvids</taxon>
        <taxon>Malvales</taxon>
        <taxon>Malvaceae</taxon>
        <taxon>Malvoideae</taxon>
        <taxon>Hibiscus</taxon>
    </lineage>
</organism>
<evidence type="ECO:0000313" key="2">
    <source>
        <dbReference type="Proteomes" id="UP001472677"/>
    </source>
</evidence>
<accession>A0ABR2F036</accession>